<reference evidence="3" key="1">
    <citation type="journal article" date="2014" name="Nat. Commun.">
        <title>The emerging biofuel crop Camelina sativa retains a highly undifferentiated hexaploid genome structure.</title>
        <authorList>
            <person name="Kagale S."/>
            <person name="Koh C."/>
            <person name="Nixon J."/>
            <person name="Bollina V."/>
            <person name="Clarke W.E."/>
            <person name="Tuteja R."/>
            <person name="Spillane C."/>
            <person name="Robinson S.J."/>
            <person name="Links M.G."/>
            <person name="Clarke C."/>
            <person name="Higgins E.E."/>
            <person name="Huebert T."/>
            <person name="Sharpe A.G."/>
            <person name="Parkin I.A."/>
        </authorList>
    </citation>
    <scope>NUCLEOTIDE SEQUENCE [LARGE SCALE GENOMIC DNA]</scope>
    <source>
        <strain evidence="3">cv. DH55</strain>
    </source>
</reference>
<proteinExistence type="predicted"/>
<dbReference type="Proteomes" id="UP000694864">
    <property type="component" value="Chromosome 9"/>
</dbReference>
<feature type="domain" description="Nucleotide-diphospho-sugar transferase" evidence="2">
    <location>
        <begin position="156"/>
        <end position="355"/>
    </location>
</feature>
<dbReference type="PANTHER" id="PTHR46038">
    <property type="entry name" value="EXPRESSED PROTEIN-RELATED"/>
    <property type="match status" value="1"/>
</dbReference>
<evidence type="ECO:0000313" key="4">
    <source>
        <dbReference type="RefSeq" id="XP_019085782.1"/>
    </source>
</evidence>
<evidence type="ECO:0000259" key="2">
    <source>
        <dbReference type="Pfam" id="PF03407"/>
    </source>
</evidence>
<accession>A0ABM1QG94</accession>
<dbReference type="InterPro" id="IPR044821">
    <property type="entry name" value="At1g28695/At4g15970-like"/>
</dbReference>
<dbReference type="InterPro" id="IPR005069">
    <property type="entry name" value="Nucl-diP-sugar_transferase"/>
</dbReference>
<protein>
    <submittedName>
        <fullName evidence="4">Uncharacterized protein At4g15970-like</fullName>
    </submittedName>
</protein>
<reference evidence="4" key="2">
    <citation type="submission" date="2025-08" db="UniProtKB">
        <authorList>
            <consortium name="RefSeq"/>
        </authorList>
    </citation>
    <scope>IDENTIFICATION</scope>
    <source>
        <tissue evidence="4">Leaf</tissue>
    </source>
</reference>
<feature type="compositionally biased region" description="Low complexity" evidence="1">
    <location>
        <begin position="73"/>
        <end position="95"/>
    </location>
</feature>
<feature type="compositionally biased region" description="Basic and acidic residues" evidence="1">
    <location>
        <begin position="11"/>
        <end position="23"/>
    </location>
</feature>
<feature type="region of interest" description="Disordered" evidence="1">
    <location>
        <begin position="68"/>
        <end position="95"/>
    </location>
</feature>
<dbReference type="PANTHER" id="PTHR46038:SF38">
    <property type="entry name" value="GLYCOSYLTRANSFERASE-RELATED"/>
    <property type="match status" value="1"/>
</dbReference>
<evidence type="ECO:0000313" key="3">
    <source>
        <dbReference type="Proteomes" id="UP000694864"/>
    </source>
</evidence>
<keyword evidence="3" id="KW-1185">Reference proteome</keyword>
<dbReference type="RefSeq" id="XP_019085782.1">
    <property type="nucleotide sequence ID" value="XM_019230237.1"/>
</dbReference>
<gene>
    <name evidence="4" type="primary">LOC104710122</name>
</gene>
<feature type="compositionally biased region" description="Polar residues" evidence="1">
    <location>
        <begin position="1"/>
        <end position="10"/>
    </location>
</feature>
<organism evidence="3 4">
    <name type="scientific">Camelina sativa</name>
    <name type="common">False flax</name>
    <name type="synonym">Myagrum sativum</name>
    <dbReference type="NCBI Taxonomy" id="90675"/>
    <lineage>
        <taxon>Eukaryota</taxon>
        <taxon>Viridiplantae</taxon>
        <taxon>Streptophyta</taxon>
        <taxon>Embryophyta</taxon>
        <taxon>Tracheophyta</taxon>
        <taxon>Spermatophyta</taxon>
        <taxon>Magnoliopsida</taxon>
        <taxon>eudicotyledons</taxon>
        <taxon>Gunneridae</taxon>
        <taxon>Pentapetalae</taxon>
        <taxon>rosids</taxon>
        <taxon>malvids</taxon>
        <taxon>Brassicales</taxon>
        <taxon>Brassicaceae</taxon>
        <taxon>Camelineae</taxon>
        <taxon>Camelina</taxon>
    </lineage>
</organism>
<feature type="region of interest" description="Disordered" evidence="1">
    <location>
        <begin position="1"/>
        <end position="30"/>
    </location>
</feature>
<sequence>MNLSNRFSSKSKTERLNGDDENRSSSTATAASVVMPPCSSANVLRAVLLLSVVFFCFVLYRTSVSLNTVPHGSSSSTLSRISPSLNDSSSSASPPVSVLPHFEEVKEPKLEDVLRRAAMKDRTVILTTLNEAWAAPGSVIDLFFESFRIGKGTKKLLKHLVIIALDAKAYSRCKEFHKHCFRLETEGVDFSGGEAYFMTRSYLKMMWRRIDFLRTVLEMGYNFVFTDADVMWFRNPFPRFYKDADFQIACDHYIGKANDLRNRPNGGFNFVRSSNRTIRFYKYWYDARIKYPKYHDQDVLNFIKADSFIWKIRLRIRFLNTAYFGGFCEPSKDLNLVCTMHANCCFGLESKLHDLRIMLQDWRDYMSLPLHLNQSSGFTWNVPQNCSLDSLRLIDSKDEEESRSPKESKQ</sequence>
<name>A0ABM1QG94_CAMSA</name>
<dbReference type="GeneID" id="104710122"/>
<dbReference type="Pfam" id="PF03407">
    <property type="entry name" value="Nucleotid_trans"/>
    <property type="match status" value="1"/>
</dbReference>
<evidence type="ECO:0000256" key="1">
    <source>
        <dbReference type="SAM" id="MobiDB-lite"/>
    </source>
</evidence>